<dbReference type="EMBL" id="SRLO01000001">
    <property type="protein sequence ID" value="TNN89693.1"/>
    <property type="molecule type" value="Genomic_DNA"/>
</dbReference>
<evidence type="ECO:0000313" key="1">
    <source>
        <dbReference type="EMBL" id="TNN89693.1"/>
    </source>
</evidence>
<accession>A0A4Z2JIP7</accession>
<dbReference type="AlphaFoldDB" id="A0A4Z2JIP7"/>
<comment type="caution">
    <text evidence="1">The sequence shown here is derived from an EMBL/GenBank/DDBJ whole genome shotgun (WGS) entry which is preliminary data.</text>
</comment>
<proteinExistence type="predicted"/>
<evidence type="ECO:0000313" key="2">
    <source>
        <dbReference type="Proteomes" id="UP000314294"/>
    </source>
</evidence>
<keyword evidence="2" id="KW-1185">Reference proteome</keyword>
<sequence>MTAALIKELSGHHLRGWSQVKAVALLKSTQSIQRPQGTHRVHIKSYTSSIISRIGLWGE</sequence>
<name>A0A4Z2JIP7_9TELE</name>
<gene>
    <name evidence="1" type="ORF">EYF80_000296</name>
</gene>
<organism evidence="1 2">
    <name type="scientific">Liparis tanakae</name>
    <name type="common">Tanaka's snailfish</name>
    <dbReference type="NCBI Taxonomy" id="230148"/>
    <lineage>
        <taxon>Eukaryota</taxon>
        <taxon>Metazoa</taxon>
        <taxon>Chordata</taxon>
        <taxon>Craniata</taxon>
        <taxon>Vertebrata</taxon>
        <taxon>Euteleostomi</taxon>
        <taxon>Actinopterygii</taxon>
        <taxon>Neopterygii</taxon>
        <taxon>Teleostei</taxon>
        <taxon>Neoteleostei</taxon>
        <taxon>Acanthomorphata</taxon>
        <taxon>Eupercaria</taxon>
        <taxon>Perciformes</taxon>
        <taxon>Cottioidei</taxon>
        <taxon>Cottales</taxon>
        <taxon>Liparidae</taxon>
        <taxon>Liparis</taxon>
    </lineage>
</organism>
<reference evidence="1 2" key="1">
    <citation type="submission" date="2019-03" db="EMBL/GenBank/DDBJ databases">
        <title>First draft genome of Liparis tanakae, snailfish: a comprehensive survey of snailfish specific genes.</title>
        <authorList>
            <person name="Kim W."/>
            <person name="Song I."/>
            <person name="Jeong J.-H."/>
            <person name="Kim D."/>
            <person name="Kim S."/>
            <person name="Ryu S."/>
            <person name="Song J.Y."/>
            <person name="Lee S.K."/>
        </authorList>
    </citation>
    <scope>NUCLEOTIDE SEQUENCE [LARGE SCALE GENOMIC DNA]</scope>
    <source>
        <tissue evidence="1">Muscle</tissue>
    </source>
</reference>
<protein>
    <submittedName>
        <fullName evidence="1">Uncharacterized protein</fullName>
    </submittedName>
</protein>
<dbReference type="Proteomes" id="UP000314294">
    <property type="component" value="Unassembled WGS sequence"/>
</dbReference>